<keyword evidence="6" id="KW-1185">Reference proteome</keyword>
<dbReference type="GO" id="GO:0046982">
    <property type="term" value="F:protein heterodimerization activity"/>
    <property type="evidence" value="ECO:0007669"/>
    <property type="project" value="InterPro"/>
</dbReference>
<dbReference type="InterPro" id="IPR009072">
    <property type="entry name" value="Histone-fold"/>
</dbReference>
<reference evidence="5 6" key="2">
    <citation type="submission" date="2018-11" db="EMBL/GenBank/DDBJ databases">
        <authorList>
            <consortium name="Pathogen Informatics"/>
        </authorList>
    </citation>
    <scope>NUCLEOTIDE SEQUENCE [LARGE SCALE GENOMIC DNA]</scope>
</reference>
<dbReference type="PANTHER" id="PTHR46071">
    <property type="entry name" value="ANKYRIN REPEAT AND BTB/POZ DOMAIN-CONTAINING"/>
    <property type="match status" value="1"/>
</dbReference>
<sequence length="557" mass="60858">MDVERSFVMASTSSNGTPRGAADPVCRPRMGVRDIGRQTPLTASVTPVRRLPPSSVVYSSERSLPEKFTSAIRNLGRKAVAFNRMNLTTAAVTGGSSSGGTTAVDDDDLVFFSSSNAHSMASRSDRKSPAELTSVKANHFARNHLSYSKSAEKLSFNGSLTPYRDPKQSQLTATDRQSGFCRFQSDLRLSRNDADRHYENLPVVVTAKAELAQKIKSRNACSKNDPFYNVNPCCSSMHDLPLKQQEETERNFANRFLKEKDGNSRITSTSPTDSGYRSVPRSTLTTEDSTMAASPNGMSSHGYANFNGAVMTTLDELRKGQQSSRPTTGFGEYCEGTVASNDIDQTNRASLIRGGGSEVRSMYQNGKFVHECSPGSSIGMIDGKPSEGYIFQGEDAAFLENGGSIDTLSTNVSLPEEYALVRCPKLVELTGTPWTEKTIVALTTTGRLKLFAANRVTASAVPKIHRHLQTLFTRIARELQRFCRRFSKCSKHDVHYATKVILPTGVAENCLKAAVQAVTMYTMSGTDSVKQSRSMNAGLTFSVGKFFRWLCDAQVSN</sequence>
<evidence type="ECO:0000313" key="6">
    <source>
        <dbReference type="Proteomes" id="UP000270296"/>
    </source>
</evidence>
<evidence type="ECO:0000313" key="5">
    <source>
        <dbReference type="EMBL" id="VDP46268.1"/>
    </source>
</evidence>
<feature type="region of interest" description="Disordered" evidence="3">
    <location>
        <begin position="1"/>
        <end position="26"/>
    </location>
</feature>
<feature type="domain" description="ABTB2/3 histone-like" evidence="4">
    <location>
        <begin position="433"/>
        <end position="557"/>
    </location>
</feature>
<dbReference type="WBParaSite" id="SBAD_0001259901-mRNA-1">
    <property type="protein sequence ID" value="SBAD_0001259901-mRNA-1"/>
    <property type="gene ID" value="SBAD_0001259901"/>
</dbReference>
<dbReference type="Gene3D" id="1.10.20.10">
    <property type="entry name" value="Histone, subunit A"/>
    <property type="match status" value="1"/>
</dbReference>
<dbReference type="AlphaFoldDB" id="A0A183J8J6"/>
<feature type="compositionally biased region" description="Polar residues" evidence="3">
    <location>
        <begin position="264"/>
        <end position="299"/>
    </location>
</feature>
<gene>
    <name evidence="5" type="ORF">SBAD_LOCUS12194</name>
</gene>
<protein>
    <submittedName>
        <fullName evidence="7">Guanine nucleotide-binding protein subunit beta-like protein</fullName>
    </submittedName>
</protein>
<evidence type="ECO:0000256" key="2">
    <source>
        <dbReference type="ARBA" id="ARBA00023043"/>
    </source>
</evidence>
<evidence type="ECO:0000313" key="7">
    <source>
        <dbReference type="WBParaSite" id="SBAD_0001259901-mRNA-1"/>
    </source>
</evidence>
<feature type="region of interest" description="Disordered" evidence="3">
    <location>
        <begin position="255"/>
        <end position="299"/>
    </location>
</feature>
<dbReference type="Pfam" id="PF26281">
    <property type="entry name" value="Histone_ABTB"/>
    <property type="match status" value="1"/>
</dbReference>
<evidence type="ECO:0000256" key="1">
    <source>
        <dbReference type="ARBA" id="ARBA00022737"/>
    </source>
</evidence>
<dbReference type="Proteomes" id="UP000270296">
    <property type="component" value="Unassembled WGS sequence"/>
</dbReference>
<dbReference type="InterPro" id="IPR059008">
    <property type="entry name" value="ABTB2/3_histone"/>
</dbReference>
<dbReference type="EMBL" id="UZAM01017171">
    <property type="protein sequence ID" value="VDP46268.1"/>
    <property type="molecule type" value="Genomic_DNA"/>
</dbReference>
<reference evidence="7" key="1">
    <citation type="submission" date="2016-06" db="UniProtKB">
        <authorList>
            <consortium name="WormBaseParasite"/>
        </authorList>
    </citation>
    <scope>IDENTIFICATION</scope>
</reference>
<evidence type="ECO:0000259" key="4">
    <source>
        <dbReference type="Pfam" id="PF26281"/>
    </source>
</evidence>
<evidence type="ECO:0000256" key="3">
    <source>
        <dbReference type="SAM" id="MobiDB-lite"/>
    </source>
</evidence>
<dbReference type="PANTHER" id="PTHR46071:SF2">
    <property type="entry name" value="ANKYRIN REPEAT AND BTB_POZ DOMAIN-CONTAINING PROTEIN 2-LIKE PROTEIN"/>
    <property type="match status" value="1"/>
</dbReference>
<proteinExistence type="predicted"/>
<keyword evidence="2" id="KW-0040">ANK repeat</keyword>
<name>A0A183J8J6_9BILA</name>
<organism evidence="7">
    <name type="scientific">Soboliphyme baturini</name>
    <dbReference type="NCBI Taxonomy" id="241478"/>
    <lineage>
        <taxon>Eukaryota</taxon>
        <taxon>Metazoa</taxon>
        <taxon>Ecdysozoa</taxon>
        <taxon>Nematoda</taxon>
        <taxon>Enoplea</taxon>
        <taxon>Dorylaimia</taxon>
        <taxon>Dioctophymatida</taxon>
        <taxon>Dioctophymatoidea</taxon>
        <taxon>Soboliphymatidae</taxon>
        <taxon>Soboliphyme</taxon>
    </lineage>
</organism>
<dbReference type="OrthoDB" id="2316821at2759"/>
<keyword evidence="1" id="KW-0677">Repeat</keyword>
<accession>A0A183J8J6</accession>
<dbReference type="InterPro" id="IPR052089">
    <property type="entry name" value="Ankyrin-BTB/POZ_domain"/>
</dbReference>